<protein>
    <recommendedName>
        <fullName evidence="4">Ankyrin repeat domain-containing protein</fullName>
    </recommendedName>
</protein>
<name>A0ABS1D6E2_9PROT</name>
<evidence type="ECO:0000313" key="2">
    <source>
        <dbReference type="EMBL" id="MBK1662131.1"/>
    </source>
</evidence>
<feature type="region of interest" description="Disordered" evidence="1">
    <location>
        <begin position="60"/>
        <end position="82"/>
    </location>
</feature>
<organism evidence="2 3">
    <name type="scientific">Paracraurococcus ruber</name>
    <dbReference type="NCBI Taxonomy" id="77675"/>
    <lineage>
        <taxon>Bacteria</taxon>
        <taxon>Pseudomonadati</taxon>
        <taxon>Pseudomonadota</taxon>
        <taxon>Alphaproteobacteria</taxon>
        <taxon>Acetobacterales</taxon>
        <taxon>Roseomonadaceae</taxon>
        <taxon>Paracraurococcus</taxon>
    </lineage>
</organism>
<feature type="compositionally biased region" description="Low complexity" evidence="1">
    <location>
        <begin position="71"/>
        <end position="82"/>
    </location>
</feature>
<proteinExistence type="predicted"/>
<gene>
    <name evidence="2" type="ORF">CKO45_28500</name>
</gene>
<comment type="caution">
    <text evidence="2">The sequence shown here is derived from an EMBL/GenBank/DDBJ whole genome shotgun (WGS) entry which is preliminary data.</text>
</comment>
<evidence type="ECO:0008006" key="4">
    <source>
        <dbReference type="Google" id="ProtNLM"/>
    </source>
</evidence>
<evidence type="ECO:0000256" key="1">
    <source>
        <dbReference type="SAM" id="MobiDB-lite"/>
    </source>
</evidence>
<evidence type="ECO:0000313" key="3">
    <source>
        <dbReference type="Proteomes" id="UP000697995"/>
    </source>
</evidence>
<keyword evidence="3" id="KW-1185">Reference proteome</keyword>
<feature type="non-terminal residue" evidence="2">
    <location>
        <position position="82"/>
    </location>
</feature>
<dbReference type="RefSeq" id="WP_200306574.1">
    <property type="nucleotide sequence ID" value="NZ_NRSG01000458.1"/>
</dbReference>
<sequence length="82" mass="8125">MQDARFEQAIRDGDAAMVEDRLRAEPGLAAPAEAGECDPVALAASHGRVEVLRLLVELGGLAGPPEPGPAGLPAGSAAGAGL</sequence>
<reference evidence="2 3" key="1">
    <citation type="journal article" date="2020" name="Microorganisms">
        <title>Osmotic Adaptation and Compatible Solute Biosynthesis of Phototrophic Bacteria as Revealed from Genome Analyses.</title>
        <authorList>
            <person name="Imhoff J.F."/>
            <person name="Rahn T."/>
            <person name="Kunzel S."/>
            <person name="Keller A."/>
            <person name="Neulinger S.C."/>
        </authorList>
    </citation>
    <scope>NUCLEOTIDE SEQUENCE [LARGE SCALE GENOMIC DNA]</scope>
    <source>
        <strain evidence="2 3">DSM 15382</strain>
    </source>
</reference>
<dbReference type="EMBL" id="NRSG01000458">
    <property type="protein sequence ID" value="MBK1662131.1"/>
    <property type="molecule type" value="Genomic_DNA"/>
</dbReference>
<dbReference type="Proteomes" id="UP000697995">
    <property type="component" value="Unassembled WGS sequence"/>
</dbReference>
<accession>A0ABS1D6E2</accession>